<evidence type="ECO:0000256" key="1">
    <source>
        <dbReference type="PROSITE-ProRule" id="PRU00325"/>
    </source>
</evidence>
<reference evidence="4 5" key="1">
    <citation type="journal article" date="2011" name="Science">
        <title>The Selaginella genome identifies genetic changes associated with the evolution of vascular plants.</title>
        <authorList>
            <person name="Banks J.A."/>
            <person name="Nishiyama T."/>
            <person name="Hasebe M."/>
            <person name="Bowman J.L."/>
            <person name="Gribskov M."/>
            <person name="dePamphilis C."/>
            <person name="Albert V.A."/>
            <person name="Aono N."/>
            <person name="Aoyama T."/>
            <person name="Ambrose B.A."/>
            <person name="Ashton N.W."/>
            <person name="Axtell M.J."/>
            <person name="Barker E."/>
            <person name="Barker M.S."/>
            <person name="Bennetzen J.L."/>
            <person name="Bonawitz N.D."/>
            <person name="Chapple C."/>
            <person name="Cheng C."/>
            <person name="Correa L.G."/>
            <person name="Dacre M."/>
            <person name="DeBarry J."/>
            <person name="Dreyer I."/>
            <person name="Elias M."/>
            <person name="Engstrom E.M."/>
            <person name="Estelle M."/>
            <person name="Feng L."/>
            <person name="Finet C."/>
            <person name="Floyd S.K."/>
            <person name="Frommer W.B."/>
            <person name="Fujita T."/>
            <person name="Gramzow L."/>
            <person name="Gutensohn M."/>
            <person name="Harholt J."/>
            <person name="Hattori M."/>
            <person name="Heyl A."/>
            <person name="Hirai T."/>
            <person name="Hiwatashi Y."/>
            <person name="Ishikawa M."/>
            <person name="Iwata M."/>
            <person name="Karol K.G."/>
            <person name="Koehler B."/>
            <person name="Kolukisaoglu U."/>
            <person name="Kubo M."/>
            <person name="Kurata T."/>
            <person name="Lalonde S."/>
            <person name="Li K."/>
            <person name="Li Y."/>
            <person name="Litt A."/>
            <person name="Lyons E."/>
            <person name="Manning G."/>
            <person name="Maruyama T."/>
            <person name="Michael T.P."/>
            <person name="Mikami K."/>
            <person name="Miyazaki S."/>
            <person name="Morinaga S."/>
            <person name="Murata T."/>
            <person name="Mueller-Roeber B."/>
            <person name="Nelson D.R."/>
            <person name="Obara M."/>
            <person name="Oguri Y."/>
            <person name="Olmstead R.G."/>
            <person name="Onodera N."/>
            <person name="Petersen B.L."/>
            <person name="Pils B."/>
            <person name="Prigge M."/>
            <person name="Rensing S.A."/>
            <person name="Riano-Pachon D.M."/>
            <person name="Roberts A.W."/>
            <person name="Sato Y."/>
            <person name="Scheller H.V."/>
            <person name="Schulz B."/>
            <person name="Schulz C."/>
            <person name="Shakirov E.V."/>
            <person name="Shibagaki N."/>
            <person name="Shinohara N."/>
            <person name="Shippen D.E."/>
            <person name="Soerensen I."/>
            <person name="Sotooka R."/>
            <person name="Sugimoto N."/>
            <person name="Sugita M."/>
            <person name="Sumikawa N."/>
            <person name="Tanurdzic M."/>
            <person name="Theissen G."/>
            <person name="Ulvskov P."/>
            <person name="Wakazuki S."/>
            <person name="Weng J.K."/>
            <person name="Willats W.W."/>
            <person name="Wipf D."/>
            <person name="Wolf P.G."/>
            <person name="Yang L."/>
            <person name="Zimmer A.D."/>
            <person name="Zhu Q."/>
            <person name="Mitros T."/>
            <person name="Hellsten U."/>
            <person name="Loque D."/>
            <person name="Otillar R."/>
            <person name="Salamov A."/>
            <person name="Schmutz J."/>
            <person name="Shapiro H."/>
            <person name="Lindquist E."/>
            <person name="Lucas S."/>
            <person name="Rokhsar D."/>
            <person name="Grigoriev I.V."/>
        </authorList>
    </citation>
    <scope>NUCLEOTIDE SEQUENCE [LARGE SCALE GENOMIC DNA]</scope>
</reference>
<keyword evidence="1" id="KW-0479">Metal-binding</keyword>
<feature type="domain" description="SWIM-type" evidence="3">
    <location>
        <begin position="54"/>
        <end position="93"/>
    </location>
</feature>
<evidence type="ECO:0000259" key="3">
    <source>
        <dbReference type="PROSITE" id="PS50966"/>
    </source>
</evidence>
<feature type="region of interest" description="Disordered" evidence="2">
    <location>
        <begin position="463"/>
        <end position="482"/>
    </location>
</feature>
<organism evidence="5">
    <name type="scientific">Selaginella moellendorffii</name>
    <name type="common">Spikemoss</name>
    <dbReference type="NCBI Taxonomy" id="88036"/>
    <lineage>
        <taxon>Eukaryota</taxon>
        <taxon>Viridiplantae</taxon>
        <taxon>Streptophyta</taxon>
        <taxon>Embryophyta</taxon>
        <taxon>Tracheophyta</taxon>
        <taxon>Lycopodiopsida</taxon>
        <taxon>Selaginellales</taxon>
        <taxon>Selaginellaceae</taxon>
        <taxon>Selaginella</taxon>
    </lineage>
</organism>
<protein>
    <recommendedName>
        <fullName evidence="3">SWIM-type domain-containing protein</fullName>
    </recommendedName>
</protein>
<name>D8S206_SELML</name>
<dbReference type="GO" id="GO:0008270">
    <property type="term" value="F:zinc ion binding"/>
    <property type="evidence" value="ECO:0007669"/>
    <property type="project" value="UniProtKB-KW"/>
</dbReference>
<dbReference type="OrthoDB" id="1963310at2759"/>
<feature type="compositionally biased region" description="Acidic residues" evidence="2">
    <location>
        <begin position="197"/>
        <end position="207"/>
    </location>
</feature>
<keyword evidence="1" id="KW-0862">Zinc</keyword>
<proteinExistence type="predicted"/>
<feature type="region of interest" description="Disordered" evidence="2">
    <location>
        <begin position="147"/>
        <end position="273"/>
    </location>
</feature>
<evidence type="ECO:0000256" key="2">
    <source>
        <dbReference type="SAM" id="MobiDB-lite"/>
    </source>
</evidence>
<dbReference type="KEGG" id="smo:SELMODRAFT_417371"/>
<dbReference type="Proteomes" id="UP000001514">
    <property type="component" value="Unassembled WGS sequence"/>
</dbReference>
<dbReference type="PROSITE" id="PS50966">
    <property type="entry name" value="ZF_SWIM"/>
    <property type="match status" value="1"/>
</dbReference>
<feature type="region of interest" description="Disordered" evidence="2">
    <location>
        <begin position="285"/>
        <end position="315"/>
    </location>
</feature>
<evidence type="ECO:0000313" key="4">
    <source>
        <dbReference type="EMBL" id="EFJ21546.1"/>
    </source>
</evidence>
<dbReference type="Pfam" id="PF04434">
    <property type="entry name" value="SWIM"/>
    <property type="match status" value="1"/>
</dbReference>
<dbReference type="Gramene" id="EFJ21546">
    <property type="protein sequence ID" value="EFJ21546"/>
    <property type="gene ID" value="SELMODRAFT_417371"/>
</dbReference>
<feature type="region of interest" description="Disordered" evidence="2">
    <location>
        <begin position="327"/>
        <end position="441"/>
    </location>
</feature>
<feature type="compositionally biased region" description="Basic and acidic residues" evidence="2">
    <location>
        <begin position="222"/>
        <end position="240"/>
    </location>
</feature>
<dbReference type="HOGENOM" id="CLU_512322_0_0_1"/>
<accession>D8S206</accession>
<feature type="region of interest" description="Disordered" evidence="2">
    <location>
        <begin position="503"/>
        <end position="532"/>
    </location>
</feature>
<evidence type="ECO:0000313" key="5">
    <source>
        <dbReference type="Proteomes" id="UP000001514"/>
    </source>
</evidence>
<feature type="compositionally biased region" description="Basic residues" evidence="2">
    <location>
        <begin position="181"/>
        <end position="192"/>
    </location>
</feature>
<keyword evidence="1" id="KW-0863">Zinc-finger</keyword>
<keyword evidence="5" id="KW-1185">Reference proteome</keyword>
<gene>
    <name evidence="4" type="ORF">SELMODRAFT_417371</name>
</gene>
<feature type="compositionally biased region" description="Polar residues" evidence="2">
    <location>
        <begin position="391"/>
        <end position="401"/>
    </location>
</feature>
<dbReference type="InParanoid" id="D8S206"/>
<dbReference type="AlphaFoldDB" id="D8S206"/>
<sequence>MEDEASVKALVNDAAFKRGKELIKAKKLHEVEFVGEDCEKASAVCEGSGPGDSYDVSISIDPSDATKQPTYRCSCPAGRGMCKHVIALLLHRANHLHCLKNGASSSEIKEEEEEDLEPLPTIEWVRNPVKLTPDPGARRALPAWMTAAAVEKPKKARASKRQKVEEEDGDDPQTSAGRKAPAARKAKSSKGKQKVDDAEEEVIDDEEPVKPAKKATARQTRNRGDDSDQGKDKPANKAADEAPGAGAVKAAQRRSRKAESDEALPENTSGGVDMKGAFEAFCKRAPAPEVGKDQATKKSKRKLKKVVEDEETTDRTLDELMCIAHQNLDHEDSPEAILTNNVEDKQDSPKPLAAGNVNGTSTQPAKKKAKLNDSMFALSGWKSKSAATAAENESGSSSSKAPTRESYEHERVSTVGRDEAGFAGSDRAQEEQTVSGAARLVSTDTLEDEMLGMLFGGYVPKKAPASPQAMEANLQRPEPEVVPRPAIVPRDVMEAPVRVAVEAPQSIEETRSIQPKPKKKSSLKDQIGMLLK</sequence>
<dbReference type="InterPro" id="IPR007527">
    <property type="entry name" value="Znf_SWIM"/>
</dbReference>
<feature type="compositionally biased region" description="Basic and acidic residues" evidence="2">
    <location>
        <begin position="402"/>
        <end position="420"/>
    </location>
</feature>
<dbReference type="EMBL" id="GL377599">
    <property type="protein sequence ID" value="EFJ21546.1"/>
    <property type="molecule type" value="Genomic_DNA"/>
</dbReference>